<accession>A0A9I9EGF5</accession>
<feature type="transmembrane region" description="Helical" evidence="1">
    <location>
        <begin position="6"/>
        <end position="24"/>
    </location>
</feature>
<keyword evidence="1" id="KW-1133">Transmembrane helix</keyword>
<keyword evidence="1" id="KW-0472">Membrane</keyword>
<dbReference type="Gramene" id="MELO3C033420.2.1">
    <property type="protein sequence ID" value="MELO3C033420.2.1"/>
    <property type="gene ID" value="MELO3C033420.2"/>
</dbReference>
<evidence type="ECO:0000313" key="2">
    <source>
        <dbReference type="EnsemblPlants" id="MELO3C033420.2.1"/>
    </source>
</evidence>
<sequence>MAPPSAVSFLYFLLFFPSSIFSYLTRIPTCDMKMAERRGPLVFDRFQIGWCNNMRKEKERGRSNVKEEIETW</sequence>
<dbReference type="EnsemblPlants" id="MELO3C033420.2.1">
    <property type="protein sequence ID" value="MELO3C033420.2.1"/>
    <property type="gene ID" value="MELO3C033420.2"/>
</dbReference>
<organism evidence="2">
    <name type="scientific">Cucumis melo</name>
    <name type="common">Muskmelon</name>
    <dbReference type="NCBI Taxonomy" id="3656"/>
    <lineage>
        <taxon>Eukaryota</taxon>
        <taxon>Viridiplantae</taxon>
        <taxon>Streptophyta</taxon>
        <taxon>Embryophyta</taxon>
        <taxon>Tracheophyta</taxon>
        <taxon>Spermatophyta</taxon>
        <taxon>Magnoliopsida</taxon>
        <taxon>eudicotyledons</taxon>
        <taxon>Gunneridae</taxon>
        <taxon>Pentapetalae</taxon>
        <taxon>rosids</taxon>
        <taxon>fabids</taxon>
        <taxon>Cucurbitales</taxon>
        <taxon>Cucurbitaceae</taxon>
        <taxon>Benincaseae</taxon>
        <taxon>Cucumis</taxon>
    </lineage>
</organism>
<keyword evidence="1" id="KW-0812">Transmembrane</keyword>
<protein>
    <submittedName>
        <fullName evidence="2">Uncharacterized protein</fullName>
    </submittedName>
</protein>
<dbReference type="AlphaFoldDB" id="A0A9I9EGF5"/>
<evidence type="ECO:0000256" key="1">
    <source>
        <dbReference type="SAM" id="Phobius"/>
    </source>
</evidence>
<name>A0A9I9EGF5_CUCME</name>
<proteinExistence type="predicted"/>
<reference evidence="2" key="1">
    <citation type="submission" date="2023-03" db="UniProtKB">
        <authorList>
            <consortium name="EnsemblPlants"/>
        </authorList>
    </citation>
    <scope>IDENTIFICATION</scope>
</reference>